<dbReference type="SMART" id="SM00563">
    <property type="entry name" value="PlsC"/>
    <property type="match status" value="1"/>
</dbReference>
<gene>
    <name evidence="8" type="ORF">GJW-30_1_00549</name>
</gene>
<dbReference type="SUPFAM" id="SSF69593">
    <property type="entry name" value="Glycerol-3-phosphate (1)-acyltransferase"/>
    <property type="match status" value="1"/>
</dbReference>
<evidence type="ECO:0000256" key="6">
    <source>
        <dbReference type="SAM" id="Phobius"/>
    </source>
</evidence>
<keyword evidence="6" id="KW-0472">Membrane</keyword>
<dbReference type="GO" id="GO:0006654">
    <property type="term" value="P:phosphatidic acid biosynthetic process"/>
    <property type="evidence" value="ECO:0007669"/>
    <property type="project" value="TreeGrafter"/>
</dbReference>
<dbReference type="CDD" id="cd07989">
    <property type="entry name" value="LPLAT_AGPAT-like"/>
    <property type="match status" value="1"/>
</dbReference>
<feature type="domain" description="Phospholipid/glycerol acyltransferase" evidence="7">
    <location>
        <begin position="64"/>
        <end position="182"/>
    </location>
</feature>
<evidence type="ECO:0000256" key="1">
    <source>
        <dbReference type="ARBA" id="ARBA00005189"/>
    </source>
</evidence>
<feature type="transmembrane region" description="Helical" evidence="6">
    <location>
        <begin position="6"/>
        <end position="26"/>
    </location>
</feature>
<keyword evidence="2" id="KW-0444">Lipid biosynthesis</keyword>
<dbReference type="OrthoDB" id="9806880at2"/>
<dbReference type="AlphaFoldDB" id="A0A0S3PQ27"/>
<dbReference type="EMBL" id="AP014946">
    <property type="protein sequence ID" value="BAT58036.1"/>
    <property type="molecule type" value="Genomic_DNA"/>
</dbReference>
<evidence type="ECO:0000256" key="3">
    <source>
        <dbReference type="ARBA" id="ARBA00022679"/>
    </source>
</evidence>
<sequence>MLRIIYVAVAFLTLTAILIPVQWLAVRFRWRLRRAIPVFFHRTVCKLLGVRITVGGRRADAKQLLIAANHSSWLDIPVLTTLAPMVFVAKREVSTWPLFGLLARLQRTVFVDRERRAKVADTADEMAARLAEGDPVVLFAEGTSNDGNRVLPFRSSLIGAAHAAMRSGGGTVTVQPLALVYTHLSGLPTGRIDRPRVAWYGDMDLLPHLGGIVRTGAVDATIVWGTPIEVGPDTDRKVLTIRLENDVRRLAAEARRA</sequence>
<keyword evidence="6" id="KW-0812">Transmembrane</keyword>
<evidence type="ECO:0000313" key="8">
    <source>
        <dbReference type="EMBL" id="BAT58036.1"/>
    </source>
</evidence>
<dbReference type="Pfam" id="PF01553">
    <property type="entry name" value="Acyltransferase"/>
    <property type="match status" value="1"/>
</dbReference>
<proteinExistence type="predicted"/>
<keyword evidence="5 8" id="KW-0012">Acyltransferase</keyword>
<organism evidence="8 9">
    <name type="scientific">Variibacter gotjawalensis</name>
    <dbReference type="NCBI Taxonomy" id="1333996"/>
    <lineage>
        <taxon>Bacteria</taxon>
        <taxon>Pseudomonadati</taxon>
        <taxon>Pseudomonadota</taxon>
        <taxon>Alphaproteobacteria</taxon>
        <taxon>Hyphomicrobiales</taxon>
        <taxon>Nitrobacteraceae</taxon>
        <taxon>Variibacter</taxon>
    </lineage>
</organism>
<evidence type="ECO:0000259" key="7">
    <source>
        <dbReference type="SMART" id="SM00563"/>
    </source>
</evidence>
<keyword evidence="9" id="KW-1185">Reference proteome</keyword>
<name>A0A0S3PQ27_9BRAD</name>
<accession>A0A0S3PQ27</accession>
<dbReference type="PANTHER" id="PTHR10434:SF64">
    <property type="entry name" value="1-ACYL-SN-GLYCEROL-3-PHOSPHATE ACYLTRANSFERASE-RELATED"/>
    <property type="match status" value="1"/>
</dbReference>
<keyword evidence="6" id="KW-1133">Transmembrane helix</keyword>
<dbReference type="RefSeq" id="WP_096351349.1">
    <property type="nucleotide sequence ID" value="NZ_AP014946.1"/>
</dbReference>
<keyword evidence="3 8" id="KW-0808">Transferase</keyword>
<dbReference type="InterPro" id="IPR002123">
    <property type="entry name" value="Plipid/glycerol_acylTrfase"/>
</dbReference>
<dbReference type="Proteomes" id="UP000236884">
    <property type="component" value="Chromosome"/>
</dbReference>
<dbReference type="KEGG" id="vgo:GJW-30_1_00549"/>
<keyword evidence="4" id="KW-0443">Lipid metabolism</keyword>
<protein>
    <submittedName>
        <fullName evidence="8">2-acyl-glycerophospho-ethanolamine acyltransferase</fullName>
    </submittedName>
</protein>
<comment type="pathway">
    <text evidence="1">Lipid metabolism.</text>
</comment>
<evidence type="ECO:0000256" key="4">
    <source>
        <dbReference type="ARBA" id="ARBA00023098"/>
    </source>
</evidence>
<evidence type="ECO:0000256" key="5">
    <source>
        <dbReference type="ARBA" id="ARBA00023315"/>
    </source>
</evidence>
<reference evidence="8 9" key="1">
    <citation type="submission" date="2015-08" db="EMBL/GenBank/DDBJ databases">
        <title>Investigation of the bacterial diversity of lava forest soil.</title>
        <authorList>
            <person name="Lee J.S."/>
        </authorList>
    </citation>
    <scope>NUCLEOTIDE SEQUENCE [LARGE SCALE GENOMIC DNA]</scope>
    <source>
        <strain evidence="8 9">GJW-30</strain>
    </source>
</reference>
<evidence type="ECO:0000313" key="9">
    <source>
        <dbReference type="Proteomes" id="UP000236884"/>
    </source>
</evidence>
<dbReference type="GO" id="GO:0003841">
    <property type="term" value="F:1-acylglycerol-3-phosphate O-acyltransferase activity"/>
    <property type="evidence" value="ECO:0007669"/>
    <property type="project" value="TreeGrafter"/>
</dbReference>
<evidence type="ECO:0000256" key="2">
    <source>
        <dbReference type="ARBA" id="ARBA00022516"/>
    </source>
</evidence>
<dbReference type="PANTHER" id="PTHR10434">
    <property type="entry name" value="1-ACYL-SN-GLYCEROL-3-PHOSPHATE ACYLTRANSFERASE"/>
    <property type="match status" value="1"/>
</dbReference>